<dbReference type="Proteomes" id="UP000887540">
    <property type="component" value="Unplaced"/>
</dbReference>
<dbReference type="WBParaSite" id="ACRNAN_scaffold56.g13400.t1">
    <property type="protein sequence ID" value="ACRNAN_scaffold56.g13400.t1"/>
    <property type="gene ID" value="ACRNAN_scaffold56.g13400"/>
</dbReference>
<dbReference type="InterPro" id="IPR001019">
    <property type="entry name" value="Gprotein_alpha_su"/>
</dbReference>
<evidence type="ECO:0000256" key="2">
    <source>
        <dbReference type="ARBA" id="ARBA00022741"/>
    </source>
</evidence>
<dbReference type="GO" id="GO:0005834">
    <property type="term" value="C:heterotrimeric G-protein complex"/>
    <property type="evidence" value="ECO:0007669"/>
    <property type="project" value="TreeGrafter"/>
</dbReference>
<dbReference type="GO" id="GO:0046872">
    <property type="term" value="F:metal ion binding"/>
    <property type="evidence" value="ECO:0007669"/>
    <property type="project" value="UniProtKB-KW"/>
</dbReference>
<keyword evidence="4" id="KW-0807">Transducer</keyword>
<evidence type="ECO:0000313" key="6">
    <source>
        <dbReference type="Proteomes" id="UP000887540"/>
    </source>
</evidence>
<evidence type="ECO:0000313" key="7">
    <source>
        <dbReference type="WBParaSite" id="ACRNAN_scaffold56.g13400.t1"/>
    </source>
</evidence>
<feature type="binding site" evidence="5">
    <location>
        <position position="50"/>
    </location>
    <ligand>
        <name>Mg(2+)</name>
        <dbReference type="ChEBI" id="CHEBI:18420"/>
    </ligand>
</feature>
<sequence length="104" mass="12095">MDCVLCKSIQIFDESYEQNYIIESQISKSSIEEEKNLKILLLGSADSGKSTIVKQMRILHNQTFNEDEMLHFRAVIHKNLIESYHHIARGILQLEIPIPRLEKV</sequence>
<dbReference type="GO" id="GO:0005525">
    <property type="term" value="F:GTP binding"/>
    <property type="evidence" value="ECO:0007669"/>
    <property type="project" value="UniProtKB-KW"/>
</dbReference>
<reference evidence="7" key="1">
    <citation type="submission" date="2022-11" db="UniProtKB">
        <authorList>
            <consortium name="WormBaseParasite"/>
        </authorList>
    </citation>
    <scope>IDENTIFICATION</scope>
</reference>
<dbReference type="GO" id="GO:0007188">
    <property type="term" value="P:adenylate cyclase-modulating G protein-coupled receptor signaling pathway"/>
    <property type="evidence" value="ECO:0007669"/>
    <property type="project" value="TreeGrafter"/>
</dbReference>
<dbReference type="PANTHER" id="PTHR10218">
    <property type="entry name" value="GTP-BINDING PROTEIN ALPHA SUBUNIT"/>
    <property type="match status" value="1"/>
</dbReference>
<evidence type="ECO:0000256" key="5">
    <source>
        <dbReference type="PIRSR" id="PIRSR601019-2"/>
    </source>
</evidence>
<keyword evidence="6" id="KW-1185">Reference proteome</keyword>
<dbReference type="InterPro" id="IPR027417">
    <property type="entry name" value="P-loop_NTPase"/>
</dbReference>
<organism evidence="6 7">
    <name type="scientific">Acrobeloides nanus</name>
    <dbReference type="NCBI Taxonomy" id="290746"/>
    <lineage>
        <taxon>Eukaryota</taxon>
        <taxon>Metazoa</taxon>
        <taxon>Ecdysozoa</taxon>
        <taxon>Nematoda</taxon>
        <taxon>Chromadorea</taxon>
        <taxon>Rhabditida</taxon>
        <taxon>Tylenchina</taxon>
        <taxon>Cephalobomorpha</taxon>
        <taxon>Cephaloboidea</taxon>
        <taxon>Cephalobidae</taxon>
        <taxon>Acrobeloides</taxon>
    </lineage>
</organism>
<dbReference type="GO" id="GO:0001664">
    <property type="term" value="F:G protein-coupled receptor binding"/>
    <property type="evidence" value="ECO:0007669"/>
    <property type="project" value="TreeGrafter"/>
</dbReference>
<dbReference type="PANTHER" id="PTHR10218:SF302">
    <property type="entry name" value="GUANINE NUCLEOTIDE-BINDING PROTEIN ALPHA-5 SUBUNIT"/>
    <property type="match status" value="1"/>
</dbReference>
<proteinExistence type="predicted"/>
<dbReference type="AlphaFoldDB" id="A0A914E629"/>
<dbReference type="SUPFAM" id="SSF52540">
    <property type="entry name" value="P-loop containing nucleoside triphosphate hydrolases"/>
    <property type="match status" value="1"/>
</dbReference>
<keyword evidence="3" id="KW-0342">GTP-binding</keyword>
<dbReference type="Gene3D" id="3.40.50.300">
    <property type="entry name" value="P-loop containing nucleotide triphosphate hydrolases"/>
    <property type="match status" value="1"/>
</dbReference>
<dbReference type="GO" id="GO:0003924">
    <property type="term" value="F:GTPase activity"/>
    <property type="evidence" value="ECO:0007669"/>
    <property type="project" value="InterPro"/>
</dbReference>
<dbReference type="Gene3D" id="1.10.400.10">
    <property type="entry name" value="GI Alpha 1, domain 2-like"/>
    <property type="match status" value="1"/>
</dbReference>
<dbReference type="Pfam" id="PF00503">
    <property type="entry name" value="G-alpha"/>
    <property type="match status" value="1"/>
</dbReference>
<keyword evidence="5" id="KW-0460">Magnesium</keyword>
<dbReference type="GO" id="GO:0005737">
    <property type="term" value="C:cytoplasm"/>
    <property type="evidence" value="ECO:0007669"/>
    <property type="project" value="TreeGrafter"/>
</dbReference>
<keyword evidence="1 5" id="KW-0479">Metal-binding</keyword>
<evidence type="ECO:0000256" key="4">
    <source>
        <dbReference type="ARBA" id="ARBA00023224"/>
    </source>
</evidence>
<dbReference type="InterPro" id="IPR011025">
    <property type="entry name" value="GproteinA_insert"/>
</dbReference>
<evidence type="ECO:0000256" key="1">
    <source>
        <dbReference type="ARBA" id="ARBA00022723"/>
    </source>
</evidence>
<dbReference type="GO" id="GO:0031683">
    <property type="term" value="F:G-protein beta/gamma-subunit complex binding"/>
    <property type="evidence" value="ECO:0007669"/>
    <property type="project" value="InterPro"/>
</dbReference>
<keyword evidence="2" id="KW-0547">Nucleotide-binding</keyword>
<accession>A0A914E629</accession>
<evidence type="ECO:0000256" key="3">
    <source>
        <dbReference type="ARBA" id="ARBA00023134"/>
    </source>
</evidence>
<name>A0A914E629_9BILA</name>
<dbReference type="PROSITE" id="PS51882">
    <property type="entry name" value="G_ALPHA"/>
    <property type="match status" value="1"/>
</dbReference>
<protein>
    <submittedName>
        <fullName evidence="7">G-protein alpha subunit</fullName>
    </submittedName>
</protein>